<name>A0ABD0LPE8_9CAEN</name>
<comment type="caution">
    <text evidence="1">The sequence shown here is derived from an EMBL/GenBank/DDBJ whole genome shotgun (WGS) entry which is preliminary data.</text>
</comment>
<protein>
    <submittedName>
        <fullName evidence="1">Uncharacterized protein</fullName>
    </submittedName>
</protein>
<evidence type="ECO:0000313" key="1">
    <source>
        <dbReference type="EMBL" id="KAK7501410.1"/>
    </source>
</evidence>
<keyword evidence="2" id="KW-1185">Reference proteome</keyword>
<dbReference type="AlphaFoldDB" id="A0ABD0LPE8"/>
<gene>
    <name evidence="1" type="ORF">BaRGS_00007214</name>
</gene>
<sequence length="130" mass="14525">MRSASQQKLFCDTYWASSASHILGVISVTHIGRHQRHTYWASSASHILGVINVTHNGRHQRHTYWASSTSHILGVINVRHIGRHQRHKHLASSIPGCQNDRVLESDRKGSGNRGSNLSAGEKYVTLRLSV</sequence>
<organism evidence="1 2">
    <name type="scientific">Batillaria attramentaria</name>
    <dbReference type="NCBI Taxonomy" id="370345"/>
    <lineage>
        <taxon>Eukaryota</taxon>
        <taxon>Metazoa</taxon>
        <taxon>Spiralia</taxon>
        <taxon>Lophotrochozoa</taxon>
        <taxon>Mollusca</taxon>
        <taxon>Gastropoda</taxon>
        <taxon>Caenogastropoda</taxon>
        <taxon>Sorbeoconcha</taxon>
        <taxon>Cerithioidea</taxon>
        <taxon>Batillariidae</taxon>
        <taxon>Batillaria</taxon>
    </lineage>
</organism>
<dbReference type="Proteomes" id="UP001519460">
    <property type="component" value="Unassembled WGS sequence"/>
</dbReference>
<reference evidence="1 2" key="1">
    <citation type="journal article" date="2023" name="Sci. Data">
        <title>Genome assembly of the Korean intertidal mud-creeper Batillaria attramentaria.</title>
        <authorList>
            <person name="Patra A.K."/>
            <person name="Ho P.T."/>
            <person name="Jun S."/>
            <person name="Lee S.J."/>
            <person name="Kim Y."/>
            <person name="Won Y.J."/>
        </authorList>
    </citation>
    <scope>NUCLEOTIDE SEQUENCE [LARGE SCALE GENOMIC DNA]</scope>
    <source>
        <strain evidence="1">Wonlab-2016</strain>
    </source>
</reference>
<accession>A0ABD0LPE8</accession>
<proteinExistence type="predicted"/>
<evidence type="ECO:0000313" key="2">
    <source>
        <dbReference type="Proteomes" id="UP001519460"/>
    </source>
</evidence>
<dbReference type="EMBL" id="JACVVK020000031">
    <property type="protein sequence ID" value="KAK7501410.1"/>
    <property type="molecule type" value="Genomic_DNA"/>
</dbReference>